<dbReference type="Proteomes" id="UP000297245">
    <property type="component" value="Unassembled WGS sequence"/>
</dbReference>
<dbReference type="EMBL" id="ML179186">
    <property type="protein sequence ID" value="THU96030.1"/>
    <property type="molecule type" value="Genomic_DNA"/>
</dbReference>
<dbReference type="AlphaFoldDB" id="A0A4S8M267"/>
<proteinExistence type="predicted"/>
<keyword evidence="3" id="KW-1185">Reference proteome</keyword>
<feature type="non-terminal residue" evidence="2">
    <location>
        <position position="320"/>
    </location>
</feature>
<feature type="domain" description="Heterokaryon incompatibility" evidence="1">
    <location>
        <begin position="22"/>
        <end position="156"/>
    </location>
</feature>
<evidence type="ECO:0000313" key="3">
    <source>
        <dbReference type="Proteomes" id="UP000297245"/>
    </source>
</evidence>
<evidence type="ECO:0000313" key="2">
    <source>
        <dbReference type="EMBL" id="THU96030.1"/>
    </source>
</evidence>
<reference evidence="2 3" key="1">
    <citation type="journal article" date="2019" name="Nat. Ecol. Evol.">
        <title>Megaphylogeny resolves global patterns of mushroom evolution.</title>
        <authorList>
            <person name="Varga T."/>
            <person name="Krizsan K."/>
            <person name="Foldi C."/>
            <person name="Dima B."/>
            <person name="Sanchez-Garcia M."/>
            <person name="Sanchez-Ramirez S."/>
            <person name="Szollosi G.J."/>
            <person name="Szarkandi J.G."/>
            <person name="Papp V."/>
            <person name="Albert L."/>
            <person name="Andreopoulos W."/>
            <person name="Angelini C."/>
            <person name="Antonin V."/>
            <person name="Barry K.W."/>
            <person name="Bougher N.L."/>
            <person name="Buchanan P."/>
            <person name="Buyck B."/>
            <person name="Bense V."/>
            <person name="Catcheside P."/>
            <person name="Chovatia M."/>
            <person name="Cooper J."/>
            <person name="Damon W."/>
            <person name="Desjardin D."/>
            <person name="Finy P."/>
            <person name="Geml J."/>
            <person name="Haridas S."/>
            <person name="Hughes K."/>
            <person name="Justo A."/>
            <person name="Karasinski D."/>
            <person name="Kautmanova I."/>
            <person name="Kiss B."/>
            <person name="Kocsube S."/>
            <person name="Kotiranta H."/>
            <person name="LaButti K.M."/>
            <person name="Lechner B.E."/>
            <person name="Liimatainen K."/>
            <person name="Lipzen A."/>
            <person name="Lukacs Z."/>
            <person name="Mihaltcheva S."/>
            <person name="Morgado L.N."/>
            <person name="Niskanen T."/>
            <person name="Noordeloos M.E."/>
            <person name="Ohm R.A."/>
            <person name="Ortiz-Santana B."/>
            <person name="Ovrebo C."/>
            <person name="Racz N."/>
            <person name="Riley R."/>
            <person name="Savchenko A."/>
            <person name="Shiryaev A."/>
            <person name="Soop K."/>
            <person name="Spirin V."/>
            <person name="Szebenyi C."/>
            <person name="Tomsovsky M."/>
            <person name="Tulloss R.E."/>
            <person name="Uehling J."/>
            <person name="Grigoriev I.V."/>
            <person name="Vagvolgyi C."/>
            <person name="Papp T."/>
            <person name="Martin F.M."/>
            <person name="Miettinen O."/>
            <person name="Hibbett D.S."/>
            <person name="Nagy L.G."/>
        </authorList>
    </citation>
    <scope>NUCLEOTIDE SEQUENCE [LARGE SCALE GENOMIC DNA]</scope>
    <source>
        <strain evidence="2 3">CBS 962.96</strain>
    </source>
</reference>
<dbReference type="PANTHER" id="PTHR10622:SF10">
    <property type="entry name" value="HET DOMAIN-CONTAINING PROTEIN"/>
    <property type="match status" value="1"/>
</dbReference>
<dbReference type="Pfam" id="PF06985">
    <property type="entry name" value="HET"/>
    <property type="match status" value="1"/>
</dbReference>
<dbReference type="PANTHER" id="PTHR10622">
    <property type="entry name" value="HET DOMAIN-CONTAINING PROTEIN"/>
    <property type="match status" value="1"/>
</dbReference>
<organism evidence="2 3">
    <name type="scientific">Dendrothele bispora (strain CBS 962.96)</name>
    <dbReference type="NCBI Taxonomy" id="1314807"/>
    <lineage>
        <taxon>Eukaryota</taxon>
        <taxon>Fungi</taxon>
        <taxon>Dikarya</taxon>
        <taxon>Basidiomycota</taxon>
        <taxon>Agaricomycotina</taxon>
        <taxon>Agaricomycetes</taxon>
        <taxon>Agaricomycetidae</taxon>
        <taxon>Agaricales</taxon>
        <taxon>Agaricales incertae sedis</taxon>
        <taxon>Dendrothele</taxon>
    </lineage>
</organism>
<evidence type="ECO:0000259" key="1">
    <source>
        <dbReference type="Pfam" id="PF06985"/>
    </source>
</evidence>
<dbReference type="InterPro" id="IPR010730">
    <property type="entry name" value="HET"/>
</dbReference>
<sequence>MRLIDTTTLQVVEFLSIEVPPYAILSHTWGNEEVTFRDMMLRFTEDLAVEASTRIERKAGFIKILKSCELAKRNGFEYIWNDTCCIDKESSAELSEAINSMYGHYGGSGVCYAYLVDVSRDVFLQEIQEYGSDDEMTVSASLWNSRWFTRGWTLQELLAPSNVVFYDKDWLEIGTRTSLADLISVITMIPTSVLTGGQDLKSCSIAQRMSWAAERRTTRAEDLAYCLMGIFGVGMPTLYGEGAIRAFIRLQEEIIKYNDDATIFAWRASPNTNNQERGLLAWSPSEFIGSGKVTAVQGWHAHFVPPSDHTMTNRGLRITL</sequence>
<name>A0A4S8M267_DENBC</name>
<protein>
    <submittedName>
        <fullName evidence="2">HET-domain-containing protein</fullName>
    </submittedName>
</protein>
<dbReference type="OrthoDB" id="2654851at2759"/>
<gene>
    <name evidence="2" type="ORF">K435DRAFT_637807</name>
</gene>
<accession>A0A4S8M267</accession>